<evidence type="ECO:0000313" key="2">
    <source>
        <dbReference type="EMBL" id="QZA58214.1"/>
    </source>
</evidence>
<dbReference type="PANTHER" id="PTHR46124:SF2">
    <property type="entry name" value="D-AMINOACYL-TRNA DEACYLASE"/>
    <property type="match status" value="1"/>
</dbReference>
<dbReference type="PIRSF" id="PIRSF005902">
    <property type="entry name" value="DNase_TatD"/>
    <property type="match status" value="1"/>
</dbReference>
<evidence type="ECO:0000313" key="3">
    <source>
        <dbReference type="Proteomes" id="UP000822862"/>
    </source>
</evidence>
<dbReference type="NCBIfam" id="TIGR00010">
    <property type="entry name" value="YchF/TatD family DNA exonuclease"/>
    <property type="match status" value="1"/>
</dbReference>
<dbReference type="GO" id="GO:0016787">
    <property type="term" value="F:hydrolase activity"/>
    <property type="evidence" value="ECO:0007669"/>
    <property type="project" value="UniProtKB-KW"/>
</dbReference>
<sequence>MFIDTHAHLTSDALVHDTQQILARAQASRIDKIVNICTDEESLTTGLFLREKNPWVFNTAATTPHDVEKEGESFFPFVEQAAYSKQIIAIGETGLDYHYQHSPREIQKRYLERYLDLSRRFDLPVIFHCRDAFVDLFAIAGEVPAVLHCFTGSLEEAKKALDLGWYLSISGIVTFKKSQALQEIVKYVSLKHVFLETDAPYLAPVPYRGKVNEPGFLPEIAKMIAHLKQMSVEEVAKTTKENAEKFFRF</sequence>
<dbReference type="EC" id="3.1.-.-" evidence="2"/>
<protein>
    <submittedName>
        <fullName evidence="2">Metal-dependent hydrolase YcfH</fullName>
        <ecNumber evidence="2">3.1.-.-</ecNumber>
    </submittedName>
</protein>
<gene>
    <name evidence="2" type="ORF">RHAB15C_0000084</name>
</gene>
<dbReference type="PANTHER" id="PTHR46124">
    <property type="entry name" value="D-AMINOACYL-TRNA DEACYLASE"/>
    <property type="match status" value="1"/>
</dbReference>
<keyword evidence="2" id="KW-0378">Hydrolase</keyword>
<dbReference type="SUPFAM" id="SSF51556">
    <property type="entry name" value="Metallo-dependent hydrolases"/>
    <property type="match status" value="1"/>
</dbReference>
<organism evidence="2 3">
    <name type="scientific">Candidatus Rhabdochlamydia porcellionis</name>
    <dbReference type="NCBI Taxonomy" id="225148"/>
    <lineage>
        <taxon>Bacteria</taxon>
        <taxon>Pseudomonadati</taxon>
        <taxon>Chlamydiota</taxon>
        <taxon>Chlamydiia</taxon>
        <taxon>Parachlamydiales</taxon>
        <taxon>Candidatus Rhabdochlamydiaceae</taxon>
        <taxon>Candidatus Rhabdochlamydia</taxon>
    </lineage>
</organism>
<dbReference type="InterPro" id="IPR001130">
    <property type="entry name" value="TatD-like"/>
</dbReference>
<dbReference type="EMBL" id="CP075585">
    <property type="protein sequence ID" value="QZA58214.1"/>
    <property type="molecule type" value="Genomic_DNA"/>
</dbReference>
<name>A0ABX8YY58_9BACT</name>
<dbReference type="Proteomes" id="UP000822862">
    <property type="component" value="Chromosome"/>
</dbReference>
<dbReference type="Pfam" id="PF01026">
    <property type="entry name" value="TatD_DNase"/>
    <property type="match status" value="1"/>
</dbReference>
<dbReference type="InterPro" id="IPR015991">
    <property type="entry name" value="TatD/YcfH-like"/>
</dbReference>
<accession>A0ABX8YY58</accession>
<dbReference type="Gene3D" id="3.20.20.140">
    <property type="entry name" value="Metal-dependent hydrolases"/>
    <property type="match status" value="1"/>
</dbReference>
<dbReference type="InterPro" id="IPR032466">
    <property type="entry name" value="Metal_Hydrolase"/>
</dbReference>
<keyword evidence="1" id="KW-0479">Metal-binding</keyword>
<keyword evidence="3" id="KW-1185">Reference proteome</keyword>
<reference evidence="2 3" key="1">
    <citation type="submission" date="2021-05" db="EMBL/GenBank/DDBJ databases">
        <title>Ecology and evolution of chlamydial symbionts of arthropods.</title>
        <authorList>
            <person name="Halter T."/>
            <person name="Sixt B.S."/>
            <person name="Toenshoff E.R."/>
            <person name="Koestlbacher S."/>
            <person name="Schulz F."/>
            <person name="Kostanjsek R."/>
            <person name="Collingro A."/>
            <person name="Hendrickx F."/>
            <person name="Horn M."/>
        </authorList>
    </citation>
    <scope>NUCLEOTIDE SEQUENCE [LARGE SCALE GENOMIC DNA]</scope>
    <source>
        <strain evidence="2 3">15C</strain>
    </source>
</reference>
<dbReference type="RefSeq" id="WP_194845062.1">
    <property type="nucleotide sequence ID" value="NZ_CP075585.1"/>
</dbReference>
<proteinExistence type="predicted"/>
<dbReference type="CDD" id="cd01310">
    <property type="entry name" value="TatD_DNAse"/>
    <property type="match status" value="1"/>
</dbReference>
<evidence type="ECO:0000256" key="1">
    <source>
        <dbReference type="ARBA" id="ARBA00022723"/>
    </source>
</evidence>